<feature type="chain" id="PRO_5040454851" description="IGFBP N-terminal domain-containing protein" evidence="2">
    <location>
        <begin position="20"/>
        <end position="185"/>
    </location>
</feature>
<feature type="region of interest" description="Disordered" evidence="1">
    <location>
        <begin position="159"/>
        <end position="185"/>
    </location>
</feature>
<dbReference type="Proteomes" id="UP000756346">
    <property type="component" value="Unassembled WGS sequence"/>
</dbReference>
<dbReference type="AlphaFoldDB" id="A0A9P9BVK0"/>
<name>A0A9P9BVK0_9PEZI</name>
<protein>
    <recommendedName>
        <fullName evidence="5">IGFBP N-terminal domain-containing protein</fullName>
    </recommendedName>
</protein>
<proteinExistence type="predicted"/>
<dbReference type="RefSeq" id="XP_046017700.1">
    <property type="nucleotide sequence ID" value="XM_046156167.1"/>
</dbReference>
<accession>A0A9P9BVK0</accession>
<feature type="signal peptide" evidence="2">
    <location>
        <begin position="1"/>
        <end position="19"/>
    </location>
</feature>
<dbReference type="OrthoDB" id="3799394at2759"/>
<evidence type="ECO:0000256" key="1">
    <source>
        <dbReference type="SAM" id="MobiDB-lite"/>
    </source>
</evidence>
<evidence type="ECO:0008006" key="5">
    <source>
        <dbReference type="Google" id="ProtNLM"/>
    </source>
</evidence>
<evidence type="ECO:0000313" key="3">
    <source>
        <dbReference type="EMBL" id="KAH7039645.1"/>
    </source>
</evidence>
<reference evidence="3" key="1">
    <citation type="journal article" date="2021" name="Nat. Commun.">
        <title>Genetic determinants of endophytism in the Arabidopsis root mycobiome.</title>
        <authorList>
            <person name="Mesny F."/>
            <person name="Miyauchi S."/>
            <person name="Thiergart T."/>
            <person name="Pickel B."/>
            <person name="Atanasova L."/>
            <person name="Karlsson M."/>
            <person name="Huettel B."/>
            <person name="Barry K.W."/>
            <person name="Haridas S."/>
            <person name="Chen C."/>
            <person name="Bauer D."/>
            <person name="Andreopoulos W."/>
            <person name="Pangilinan J."/>
            <person name="LaButti K."/>
            <person name="Riley R."/>
            <person name="Lipzen A."/>
            <person name="Clum A."/>
            <person name="Drula E."/>
            <person name="Henrissat B."/>
            <person name="Kohler A."/>
            <person name="Grigoriev I.V."/>
            <person name="Martin F.M."/>
            <person name="Hacquard S."/>
        </authorList>
    </citation>
    <scope>NUCLEOTIDE SEQUENCE</scope>
    <source>
        <strain evidence="3">MPI-CAGE-CH-0230</strain>
    </source>
</reference>
<evidence type="ECO:0000256" key="2">
    <source>
        <dbReference type="SAM" id="SignalP"/>
    </source>
</evidence>
<evidence type="ECO:0000313" key="4">
    <source>
        <dbReference type="Proteomes" id="UP000756346"/>
    </source>
</evidence>
<gene>
    <name evidence="3" type="ORF">B0I36DRAFT_343505</name>
</gene>
<keyword evidence="4" id="KW-1185">Reference proteome</keyword>
<organism evidence="3 4">
    <name type="scientific">Microdochium trichocladiopsis</name>
    <dbReference type="NCBI Taxonomy" id="1682393"/>
    <lineage>
        <taxon>Eukaryota</taxon>
        <taxon>Fungi</taxon>
        <taxon>Dikarya</taxon>
        <taxon>Ascomycota</taxon>
        <taxon>Pezizomycotina</taxon>
        <taxon>Sordariomycetes</taxon>
        <taxon>Xylariomycetidae</taxon>
        <taxon>Xylariales</taxon>
        <taxon>Microdochiaceae</taxon>
        <taxon>Microdochium</taxon>
    </lineage>
</organism>
<sequence length="185" mass="18595">MVRLSLALAALAAATTTSATICGYKYGACTQPGTTCVPVIPGCPDLTRCIGQCVAAGASQPNPNSGFYPPCGGLLPGIGSKSCPRSSRCMSDPRVPGCGITCDGAGICVPKRVKQCRGFLGLQCPPGLQCYDDPTDSCDPNNGGADCIGICLVPLPGTTPTDPSPPASSPTIGKIIGRGPRPALE</sequence>
<dbReference type="EMBL" id="JAGTJQ010000001">
    <property type="protein sequence ID" value="KAH7039645.1"/>
    <property type="molecule type" value="Genomic_DNA"/>
</dbReference>
<dbReference type="GeneID" id="70185713"/>
<comment type="caution">
    <text evidence="3">The sequence shown here is derived from an EMBL/GenBank/DDBJ whole genome shotgun (WGS) entry which is preliminary data.</text>
</comment>
<keyword evidence="2" id="KW-0732">Signal</keyword>